<dbReference type="Proteomes" id="UP000282378">
    <property type="component" value="Unassembled WGS sequence"/>
</dbReference>
<evidence type="ECO:0000313" key="2">
    <source>
        <dbReference type="Proteomes" id="UP000282378"/>
    </source>
</evidence>
<dbReference type="EMBL" id="RBNL01000871">
    <property type="protein sequence ID" value="RML95823.1"/>
    <property type="molecule type" value="Genomic_DNA"/>
</dbReference>
<dbReference type="AlphaFoldDB" id="A0A3M3A5S0"/>
<sequence length="102" mass="11012">MDSMVRWDIIDPQKGQRYAGPLEAILARNPEVSVSQIDATSSTRNVAARVALRVPAVRFKDGASHASQTLTPEPSVYVEADRIKETRTETGGFISVVGAKGD</sequence>
<gene>
    <name evidence="1" type="ORF">APX70_04908</name>
</gene>
<organism evidence="1 2">
    <name type="scientific">Pseudomonas syringae pv. maculicola</name>
    <dbReference type="NCBI Taxonomy" id="59511"/>
    <lineage>
        <taxon>Bacteria</taxon>
        <taxon>Pseudomonadati</taxon>
        <taxon>Pseudomonadota</taxon>
        <taxon>Gammaproteobacteria</taxon>
        <taxon>Pseudomonadales</taxon>
        <taxon>Pseudomonadaceae</taxon>
        <taxon>Pseudomonas</taxon>
    </lineage>
</organism>
<comment type="caution">
    <text evidence="1">The sequence shown here is derived from an EMBL/GenBank/DDBJ whole genome shotgun (WGS) entry which is preliminary data.</text>
</comment>
<protein>
    <submittedName>
        <fullName evidence="1">Type III effector HopAS1</fullName>
    </submittedName>
</protein>
<feature type="non-terminal residue" evidence="1">
    <location>
        <position position="102"/>
    </location>
</feature>
<accession>A0A3M3A5S0</accession>
<proteinExistence type="predicted"/>
<name>A0A3M3A5S0_PSEYM</name>
<reference evidence="1 2" key="1">
    <citation type="submission" date="2018-08" db="EMBL/GenBank/DDBJ databases">
        <title>Recombination of ecologically and evolutionarily significant loci maintains genetic cohesion in the Pseudomonas syringae species complex.</title>
        <authorList>
            <person name="Dillon M."/>
            <person name="Thakur S."/>
            <person name="Almeida R.N.D."/>
            <person name="Weir B.S."/>
            <person name="Guttman D.S."/>
        </authorList>
    </citation>
    <scope>NUCLEOTIDE SEQUENCE [LARGE SCALE GENOMIC DNA]</scope>
    <source>
        <strain evidence="1 2">88_10</strain>
    </source>
</reference>
<evidence type="ECO:0000313" key="1">
    <source>
        <dbReference type="EMBL" id="RML95823.1"/>
    </source>
</evidence>